<accession>A0ABR7Q2V5</accession>
<protein>
    <submittedName>
        <fullName evidence="1">DUF2471 family protein</fullName>
    </submittedName>
</protein>
<dbReference type="InterPro" id="IPR018894">
    <property type="entry name" value="DUF2471"/>
</dbReference>
<sequence>MDALYAADADLKEAVPAAVLRHRAAGTLTWALIHQIESEVLAEVASTGKHSTRMLGMLRASPAMGYPKDDRSVSFEGHDVVPSVFGAIYAEWNRVN</sequence>
<organism evidence="1 2">
    <name type="scientific">Paraburkholderia podalyriae</name>
    <dbReference type="NCBI Taxonomy" id="1938811"/>
    <lineage>
        <taxon>Bacteria</taxon>
        <taxon>Pseudomonadati</taxon>
        <taxon>Pseudomonadota</taxon>
        <taxon>Betaproteobacteria</taxon>
        <taxon>Burkholderiales</taxon>
        <taxon>Burkholderiaceae</taxon>
        <taxon>Paraburkholderia</taxon>
    </lineage>
</organism>
<name>A0ABR7Q2V5_9BURK</name>
<dbReference type="EMBL" id="VZQQ01000134">
    <property type="protein sequence ID" value="MBC8752689.1"/>
    <property type="molecule type" value="Genomic_DNA"/>
</dbReference>
<reference evidence="1 2" key="1">
    <citation type="submission" date="2019-09" db="EMBL/GenBank/DDBJ databases">
        <title>Paraburkholderia podalyriae sp. nov., A South African Podalyria-associated rhizobium.</title>
        <authorList>
            <person name="Mavima L."/>
            <person name="Beukes C.W."/>
            <person name="Palmer M."/>
            <person name="De Meyer S.E."/>
            <person name="James E.K."/>
            <person name="Maluk M."/>
            <person name="Avontuur J.R."/>
            <person name="Chan W.Y."/>
            <person name="Venter S.N."/>
            <person name="Steenkamp E.T."/>
        </authorList>
    </citation>
    <scope>NUCLEOTIDE SEQUENCE [LARGE SCALE GENOMIC DNA]</scope>
    <source>
        <strain evidence="1 2">WC7.3b</strain>
    </source>
</reference>
<comment type="caution">
    <text evidence="1">The sequence shown here is derived from an EMBL/GenBank/DDBJ whole genome shotgun (WGS) entry which is preliminary data.</text>
</comment>
<evidence type="ECO:0000313" key="1">
    <source>
        <dbReference type="EMBL" id="MBC8752689.1"/>
    </source>
</evidence>
<dbReference type="Pfam" id="PF10616">
    <property type="entry name" value="DUF2471"/>
    <property type="match status" value="1"/>
</dbReference>
<gene>
    <name evidence="1" type="ORF">F6X42_41940</name>
</gene>
<evidence type="ECO:0000313" key="2">
    <source>
        <dbReference type="Proteomes" id="UP000736373"/>
    </source>
</evidence>
<keyword evidence="2" id="KW-1185">Reference proteome</keyword>
<proteinExistence type="predicted"/>
<dbReference type="Proteomes" id="UP000736373">
    <property type="component" value="Unassembled WGS sequence"/>
</dbReference>